<organism evidence="1 2">
    <name type="scientific">Streptomyces natalensis ATCC 27448</name>
    <dbReference type="NCBI Taxonomy" id="1240678"/>
    <lineage>
        <taxon>Bacteria</taxon>
        <taxon>Bacillati</taxon>
        <taxon>Actinomycetota</taxon>
        <taxon>Actinomycetes</taxon>
        <taxon>Kitasatosporales</taxon>
        <taxon>Streptomycetaceae</taxon>
        <taxon>Streptomyces</taxon>
    </lineage>
</organism>
<gene>
    <name evidence="1" type="ORF">SNA_21455</name>
</gene>
<protein>
    <recommendedName>
        <fullName evidence="3">Type A2 lantipeptide</fullName>
    </recommendedName>
</protein>
<accession>A0A0D7CJ23</accession>
<keyword evidence="2" id="KW-1185">Reference proteome</keyword>
<dbReference type="EMBL" id="JRKI01000029">
    <property type="protein sequence ID" value="KIZ15855.1"/>
    <property type="molecule type" value="Genomic_DNA"/>
</dbReference>
<sequence length="69" mass="6804">MSSTPRIETREIADDDLDGVAGGLSVSGSVNGLTATFAPGPNGIPILTGGSVKSVSLTVSDIPLGPIHS</sequence>
<name>A0A0D7CJ23_9ACTN</name>
<proteinExistence type="predicted"/>
<reference evidence="1 2" key="1">
    <citation type="submission" date="2014-09" db="EMBL/GenBank/DDBJ databases">
        <title>Draft genome sequence of Streptomyces natalensis ATCC 27448, producer of the antifungal pimaricin.</title>
        <authorList>
            <person name="Mendes M.V."/>
            <person name="Beites T."/>
            <person name="Pires S."/>
            <person name="Santos C.L."/>
            <person name="Moradas-Ferreira P."/>
        </authorList>
    </citation>
    <scope>NUCLEOTIDE SEQUENCE [LARGE SCALE GENOMIC DNA]</scope>
    <source>
        <strain evidence="1 2">ATCC 27448</strain>
    </source>
</reference>
<evidence type="ECO:0000313" key="2">
    <source>
        <dbReference type="Proteomes" id="UP000032458"/>
    </source>
</evidence>
<dbReference type="RefSeq" id="WP_030063478.1">
    <property type="nucleotide sequence ID" value="NZ_JRKI01000029.1"/>
</dbReference>
<dbReference type="Proteomes" id="UP000032458">
    <property type="component" value="Unassembled WGS sequence"/>
</dbReference>
<evidence type="ECO:0008006" key="3">
    <source>
        <dbReference type="Google" id="ProtNLM"/>
    </source>
</evidence>
<dbReference type="AlphaFoldDB" id="A0A0D7CJ23"/>
<evidence type="ECO:0000313" key="1">
    <source>
        <dbReference type="EMBL" id="KIZ15855.1"/>
    </source>
</evidence>
<comment type="caution">
    <text evidence="1">The sequence shown here is derived from an EMBL/GenBank/DDBJ whole genome shotgun (WGS) entry which is preliminary data.</text>
</comment>
<dbReference type="PATRIC" id="fig|1240678.4.peg.4562"/>